<evidence type="ECO:0000313" key="2">
    <source>
        <dbReference type="EMBL" id="MEA1607983.1"/>
    </source>
</evidence>
<dbReference type="Gene3D" id="3.20.80.10">
    <property type="entry name" value="Regulatory factor, effector binding domain"/>
    <property type="match status" value="1"/>
</dbReference>
<comment type="caution">
    <text evidence="2">The sequence shown here is derived from an EMBL/GenBank/DDBJ whole genome shotgun (WGS) entry which is preliminary data.</text>
</comment>
<feature type="signal peptide" evidence="1">
    <location>
        <begin position="1"/>
        <end position="23"/>
    </location>
</feature>
<name>A0ABU5PEN7_9PSED</name>
<protein>
    <submittedName>
        <fullName evidence="2">Heme-binding protein</fullName>
    </submittedName>
</protein>
<dbReference type="PANTHER" id="PTHR11220:SF58">
    <property type="entry name" value="SOUL HEME-BINDING FAMILY PROTEIN"/>
    <property type="match status" value="1"/>
</dbReference>
<organism evidence="2 3">
    <name type="scientific">Pseudomonas spirodelae</name>
    <dbReference type="NCBI Taxonomy" id="3101751"/>
    <lineage>
        <taxon>Bacteria</taxon>
        <taxon>Pseudomonadati</taxon>
        <taxon>Pseudomonadota</taxon>
        <taxon>Gammaproteobacteria</taxon>
        <taxon>Pseudomonadales</taxon>
        <taxon>Pseudomonadaceae</taxon>
        <taxon>Pseudomonas</taxon>
    </lineage>
</organism>
<accession>A0ABU5PEN7</accession>
<sequence>MTYLKQAAAVLFAALIGSGNAMAVEEAKYSVVLKEDSFELRNYEPHVVAETRVDGDFDQAGSKAFSRLFDYISGNNTSSQKIAMTAPVAQEAEGEKIAMTSPVGQQQIDGAWAVSFMMPATLSLATLPAPKDPQVTLRQVPARQMAAVRYSGFWSERAYTRNKAELDVWISKNGWRVVGEPVWARYNPPFMPWFLRRNEVLVPIAMPADGNN</sequence>
<gene>
    <name evidence="2" type="ORF">SOP97_19465</name>
</gene>
<keyword evidence="1" id="KW-0732">Signal</keyword>
<dbReference type="SUPFAM" id="SSF55136">
    <property type="entry name" value="Probable bacterial effector-binding domain"/>
    <property type="match status" value="1"/>
</dbReference>
<dbReference type="RefSeq" id="WP_322950530.1">
    <property type="nucleotide sequence ID" value="NZ_JAYEET010000057.1"/>
</dbReference>
<feature type="chain" id="PRO_5045451458" evidence="1">
    <location>
        <begin position="24"/>
        <end position="212"/>
    </location>
</feature>
<proteinExistence type="predicted"/>
<dbReference type="Pfam" id="PF04832">
    <property type="entry name" value="SOUL"/>
    <property type="match status" value="1"/>
</dbReference>
<reference evidence="2 3" key="1">
    <citation type="submission" date="2023-12" db="EMBL/GenBank/DDBJ databases">
        <title>Pseudomonas sp. T5W1.</title>
        <authorList>
            <person name="Maltman C."/>
        </authorList>
    </citation>
    <scope>NUCLEOTIDE SEQUENCE [LARGE SCALE GENOMIC DNA]</scope>
    <source>
        <strain evidence="2 3">T5W1</strain>
    </source>
</reference>
<dbReference type="Proteomes" id="UP001292571">
    <property type="component" value="Unassembled WGS sequence"/>
</dbReference>
<dbReference type="EMBL" id="JAYEET010000057">
    <property type="protein sequence ID" value="MEA1607983.1"/>
    <property type="molecule type" value="Genomic_DNA"/>
</dbReference>
<dbReference type="InterPro" id="IPR006917">
    <property type="entry name" value="SOUL_heme-bd"/>
</dbReference>
<dbReference type="InterPro" id="IPR011256">
    <property type="entry name" value="Reg_factor_effector_dom_sf"/>
</dbReference>
<dbReference type="PANTHER" id="PTHR11220">
    <property type="entry name" value="HEME-BINDING PROTEIN-RELATED"/>
    <property type="match status" value="1"/>
</dbReference>
<evidence type="ECO:0000256" key="1">
    <source>
        <dbReference type="SAM" id="SignalP"/>
    </source>
</evidence>
<keyword evidence="3" id="KW-1185">Reference proteome</keyword>
<evidence type="ECO:0000313" key="3">
    <source>
        <dbReference type="Proteomes" id="UP001292571"/>
    </source>
</evidence>